<dbReference type="InterPro" id="IPR011603">
    <property type="entry name" value="2oxoglutarate_DH_E1"/>
</dbReference>
<dbReference type="SUPFAM" id="SSF52518">
    <property type="entry name" value="Thiamin diphosphate-binding fold (THDP-binding)"/>
    <property type="match status" value="1"/>
</dbReference>
<evidence type="ECO:0000259" key="7">
    <source>
        <dbReference type="Pfam" id="PF00198"/>
    </source>
</evidence>
<feature type="compositionally biased region" description="Low complexity" evidence="6">
    <location>
        <begin position="149"/>
        <end position="160"/>
    </location>
</feature>
<feature type="compositionally biased region" description="Low complexity" evidence="6">
    <location>
        <begin position="88"/>
        <end position="111"/>
    </location>
</feature>
<dbReference type="Gene3D" id="1.10.287.1150">
    <property type="entry name" value="TPP helical domain"/>
    <property type="match status" value="1"/>
</dbReference>
<dbReference type="GO" id="GO:0005829">
    <property type="term" value="C:cytosol"/>
    <property type="evidence" value="ECO:0007669"/>
    <property type="project" value="TreeGrafter"/>
</dbReference>
<dbReference type="NCBIfam" id="NF008907">
    <property type="entry name" value="PRK12270.1"/>
    <property type="match status" value="1"/>
</dbReference>
<feature type="domain" description="2-oxoacid dehydrogenase acyltransferase catalytic" evidence="7">
    <location>
        <begin position="174"/>
        <end position="406"/>
    </location>
</feature>
<dbReference type="Pfam" id="PF00198">
    <property type="entry name" value="2-oxoacid_dh"/>
    <property type="match status" value="1"/>
</dbReference>
<dbReference type="GO" id="GO:0000287">
    <property type="term" value="F:magnesium ion binding"/>
    <property type="evidence" value="ECO:0007669"/>
    <property type="project" value="UniProtKB-ARBA"/>
</dbReference>
<dbReference type="AlphaFoldDB" id="A0A1H5NDB1"/>
<dbReference type="PANTHER" id="PTHR23152:SF4">
    <property type="entry name" value="2-OXOADIPATE DEHYDROGENASE COMPLEX COMPONENT E1"/>
    <property type="match status" value="1"/>
</dbReference>
<evidence type="ECO:0000256" key="5">
    <source>
        <dbReference type="ARBA" id="ARBA00023052"/>
    </source>
</evidence>
<dbReference type="Proteomes" id="UP000199220">
    <property type="component" value="Unassembled WGS sequence"/>
</dbReference>
<dbReference type="InterPro" id="IPR001078">
    <property type="entry name" value="2-oxoacid_DH_actylTfrase"/>
</dbReference>
<feature type="compositionally biased region" description="Low complexity" evidence="6">
    <location>
        <begin position="60"/>
        <end position="80"/>
    </location>
</feature>
<dbReference type="SUPFAM" id="SSF52777">
    <property type="entry name" value="CoA-dependent acyltransferases"/>
    <property type="match status" value="1"/>
</dbReference>
<name>A0A1H5NDB1_9MICO</name>
<evidence type="ECO:0000256" key="3">
    <source>
        <dbReference type="ARBA" id="ARBA00012280"/>
    </source>
</evidence>
<dbReference type="GO" id="GO:0045252">
    <property type="term" value="C:oxoglutarate dehydrogenase complex"/>
    <property type="evidence" value="ECO:0007669"/>
    <property type="project" value="TreeGrafter"/>
</dbReference>
<reference evidence="10" key="1">
    <citation type="submission" date="2016-10" db="EMBL/GenBank/DDBJ databases">
        <authorList>
            <person name="Varghese N."/>
            <person name="Submissions S."/>
        </authorList>
    </citation>
    <scope>NUCLEOTIDE SEQUENCE [LARGE SCALE GENOMIC DNA]</scope>
    <source>
        <strain evidence="10">DSM 21368</strain>
    </source>
</reference>
<dbReference type="Gene3D" id="3.40.50.970">
    <property type="match status" value="1"/>
</dbReference>
<evidence type="ECO:0000256" key="4">
    <source>
        <dbReference type="ARBA" id="ARBA00023002"/>
    </source>
</evidence>
<dbReference type="EMBL" id="FNTX01000002">
    <property type="protein sequence ID" value="SEE99545.1"/>
    <property type="molecule type" value="Genomic_DNA"/>
</dbReference>
<comment type="cofactor">
    <cofactor evidence="2">
        <name>thiamine diphosphate</name>
        <dbReference type="ChEBI" id="CHEBI:58937"/>
    </cofactor>
</comment>
<feature type="domain" description="2-oxoglutarate dehydrogenase E1 component N-terminal" evidence="8">
    <location>
        <begin position="13"/>
        <end position="50"/>
    </location>
</feature>
<dbReference type="GO" id="GO:0030976">
    <property type="term" value="F:thiamine pyrophosphate binding"/>
    <property type="evidence" value="ECO:0007669"/>
    <property type="project" value="InterPro"/>
</dbReference>
<evidence type="ECO:0000256" key="2">
    <source>
        <dbReference type="ARBA" id="ARBA00001964"/>
    </source>
</evidence>
<comment type="cofactor">
    <cofactor evidence="1">
        <name>Mg(2+)</name>
        <dbReference type="ChEBI" id="CHEBI:18420"/>
    </cofactor>
</comment>
<keyword evidence="5" id="KW-0786">Thiamine pyrophosphate</keyword>
<gene>
    <name evidence="9" type="ORF">SAMN04488554_4217</name>
</gene>
<dbReference type="InterPro" id="IPR023213">
    <property type="entry name" value="CAT-like_dom_sf"/>
</dbReference>
<dbReference type="Pfam" id="PF16078">
    <property type="entry name" value="2-oxogl_dehyd_N"/>
    <property type="match status" value="1"/>
</dbReference>
<evidence type="ECO:0000313" key="10">
    <source>
        <dbReference type="Proteomes" id="UP000199220"/>
    </source>
</evidence>
<accession>A0A1H5NDB1</accession>
<dbReference type="PANTHER" id="PTHR23152">
    <property type="entry name" value="2-OXOGLUTARATE DEHYDROGENASE"/>
    <property type="match status" value="1"/>
</dbReference>
<dbReference type="InterPro" id="IPR032106">
    <property type="entry name" value="2-oxogl_dehyd_N"/>
</dbReference>
<dbReference type="GO" id="GO:0006099">
    <property type="term" value="P:tricarboxylic acid cycle"/>
    <property type="evidence" value="ECO:0007669"/>
    <property type="project" value="TreeGrafter"/>
</dbReference>
<dbReference type="GO" id="GO:0004591">
    <property type="term" value="F:oxoglutarate dehydrogenase (succinyl-transferring) activity"/>
    <property type="evidence" value="ECO:0007669"/>
    <property type="project" value="UniProtKB-EC"/>
</dbReference>
<evidence type="ECO:0000256" key="6">
    <source>
        <dbReference type="SAM" id="MobiDB-lite"/>
    </source>
</evidence>
<keyword evidence="10" id="KW-1185">Reference proteome</keyword>
<dbReference type="Gene3D" id="3.30.559.10">
    <property type="entry name" value="Chloramphenicol acetyltransferase-like domain"/>
    <property type="match status" value="1"/>
</dbReference>
<evidence type="ECO:0000313" key="9">
    <source>
        <dbReference type="EMBL" id="SEE99545.1"/>
    </source>
</evidence>
<keyword evidence="4" id="KW-0560">Oxidoreductase</keyword>
<dbReference type="InterPro" id="IPR029061">
    <property type="entry name" value="THDP-binding"/>
</dbReference>
<feature type="region of interest" description="Disordered" evidence="6">
    <location>
        <begin position="49"/>
        <end position="176"/>
    </location>
</feature>
<evidence type="ECO:0000259" key="8">
    <source>
        <dbReference type="Pfam" id="PF16078"/>
    </source>
</evidence>
<evidence type="ECO:0000256" key="1">
    <source>
        <dbReference type="ARBA" id="ARBA00001946"/>
    </source>
</evidence>
<dbReference type="EC" id="1.2.4.2" evidence="3"/>
<dbReference type="GO" id="GO:0016746">
    <property type="term" value="F:acyltransferase activity"/>
    <property type="evidence" value="ECO:0007669"/>
    <property type="project" value="InterPro"/>
</dbReference>
<sequence>MSQQAPHDDTSASATFGGNEWLIEEMYAQFREDKSQVDPAWWDFFESYSPREVSPDSYGESAEPSTASAAPSQPVENAPAAPEPAGKPAPRTGNQTAPADATPTPTASGTPHVVPAKPIEPAPATTAQANDTTPPTLNVKGDVPPEPPMATAEAPTATYTRSITGGGPRDAGGDDEVAKLRGPAARVVTNMEASLAVPTATSVRTVPAKLLVDNRIVLNNHLRRSRGGKVSFTHLIGFAVVEALGDMPEMNAGYRTVDGKPGQVRPSHVNFGLAIDLAKPDGSRQLLVPSIKGAESMDFAEFWRGYEDVVAKARNNKLTIEDFAGTTITLTNPGTIGTVHSVPRLMEGQGTIIGVGAMNYPAEYQGAAPETLSKLGISKILTITSTYDHRIIQGAQSGDFLRIVHSKLIGEDGFYDRVFAALRVPYEPVRWTTDVYSDSEDDLGKPARIAELIHAYRSRGHLLADTDPLAYRQRKHPDLDVQNHRLTLWDLDRTFPTGGFGGKAKMLLRDILGLLRNSYCRTIGAEYMHLHDGAQRRWFQQRLESGWAKPDVEEQKRILRTLNAAEAFETFLQTKFVGQKRFSLEGGESLIPLLDRVLERSAEEALDEVSIGMPHRGRLNVLANIAGKSYAQIFAEFEGNQDPRTVQGSGT</sequence>
<organism evidence="9 10">
    <name type="scientific">Ruania alba</name>
    <dbReference type="NCBI Taxonomy" id="648782"/>
    <lineage>
        <taxon>Bacteria</taxon>
        <taxon>Bacillati</taxon>
        <taxon>Actinomycetota</taxon>
        <taxon>Actinomycetes</taxon>
        <taxon>Micrococcales</taxon>
        <taxon>Ruaniaceae</taxon>
        <taxon>Ruania</taxon>
    </lineage>
</organism>
<protein>
    <recommendedName>
        <fullName evidence="3">oxoglutarate dehydrogenase (succinyl-transferring)</fullName>
        <ecNumber evidence="3">1.2.4.2</ecNumber>
    </recommendedName>
</protein>
<proteinExistence type="predicted"/>
<dbReference type="STRING" id="648782.SAMN04488554_4217"/>
<feature type="compositionally biased region" description="Polar residues" evidence="6">
    <location>
        <begin position="125"/>
        <end position="136"/>
    </location>
</feature>